<feature type="region of interest" description="Disordered" evidence="1">
    <location>
        <begin position="116"/>
        <end position="136"/>
    </location>
</feature>
<name>A0ABM4CLF2_HYDVU</name>
<evidence type="ECO:0000313" key="3">
    <source>
        <dbReference type="RefSeq" id="XP_065662615.1"/>
    </source>
</evidence>
<evidence type="ECO:0000256" key="1">
    <source>
        <dbReference type="SAM" id="MobiDB-lite"/>
    </source>
</evidence>
<dbReference type="GeneID" id="136085254"/>
<keyword evidence="2" id="KW-1185">Reference proteome</keyword>
<sequence length="136" mass="15498">MNNSTTTKKDKICTLLNNYFQKVFAVEQDSSMPHFDLRTQIIGQFDENSIHEHEAEKKLKGLSENKAMGYDEKHPRVLKKCATSFAIPITIIYKKSISMGDVPDLWKKSNVTPAFKKGSKLQPSKYRPISHGKSHT</sequence>
<evidence type="ECO:0000313" key="2">
    <source>
        <dbReference type="Proteomes" id="UP001652625"/>
    </source>
</evidence>
<protein>
    <submittedName>
        <fullName evidence="3">Uncharacterized protein LOC136085254</fullName>
    </submittedName>
</protein>
<proteinExistence type="predicted"/>
<reference evidence="3" key="1">
    <citation type="submission" date="2025-08" db="UniProtKB">
        <authorList>
            <consortium name="RefSeq"/>
        </authorList>
    </citation>
    <scope>IDENTIFICATION</scope>
</reference>
<accession>A0ABM4CLF2</accession>
<gene>
    <name evidence="3" type="primary">LOC136085254</name>
</gene>
<dbReference type="PANTHER" id="PTHR33395">
    <property type="entry name" value="TRANSCRIPTASE, PUTATIVE-RELATED-RELATED"/>
    <property type="match status" value="1"/>
</dbReference>
<dbReference type="RefSeq" id="XP_065662615.1">
    <property type="nucleotide sequence ID" value="XM_065806543.1"/>
</dbReference>
<dbReference type="Proteomes" id="UP001652625">
    <property type="component" value="Chromosome 09"/>
</dbReference>
<dbReference type="PANTHER" id="PTHR33395:SF22">
    <property type="entry name" value="REVERSE TRANSCRIPTASE DOMAIN-CONTAINING PROTEIN"/>
    <property type="match status" value="1"/>
</dbReference>
<organism evidence="2 3">
    <name type="scientific">Hydra vulgaris</name>
    <name type="common">Hydra</name>
    <name type="synonym">Hydra attenuata</name>
    <dbReference type="NCBI Taxonomy" id="6087"/>
    <lineage>
        <taxon>Eukaryota</taxon>
        <taxon>Metazoa</taxon>
        <taxon>Cnidaria</taxon>
        <taxon>Hydrozoa</taxon>
        <taxon>Hydroidolina</taxon>
        <taxon>Anthoathecata</taxon>
        <taxon>Aplanulata</taxon>
        <taxon>Hydridae</taxon>
        <taxon>Hydra</taxon>
    </lineage>
</organism>